<feature type="region of interest" description="Disordered" evidence="1">
    <location>
        <begin position="33"/>
        <end position="67"/>
    </location>
</feature>
<feature type="compositionally biased region" description="Basic and acidic residues" evidence="1">
    <location>
        <begin position="507"/>
        <end position="538"/>
    </location>
</feature>
<accession>A0A9P0A2V4</accession>
<feature type="region of interest" description="Disordered" evidence="1">
    <location>
        <begin position="507"/>
        <end position="552"/>
    </location>
</feature>
<evidence type="ECO:0000313" key="4">
    <source>
        <dbReference type="Proteomes" id="UP001152759"/>
    </source>
</evidence>
<keyword evidence="4" id="KW-1185">Reference proteome</keyword>
<evidence type="ECO:0000256" key="1">
    <source>
        <dbReference type="SAM" id="MobiDB-lite"/>
    </source>
</evidence>
<dbReference type="Proteomes" id="UP001152759">
    <property type="component" value="Chromosome 10"/>
</dbReference>
<evidence type="ECO:0000256" key="2">
    <source>
        <dbReference type="SAM" id="Phobius"/>
    </source>
</evidence>
<keyword evidence="2" id="KW-1133">Transmembrane helix</keyword>
<name>A0A9P0A2V4_BEMTA</name>
<evidence type="ECO:0000313" key="3">
    <source>
        <dbReference type="EMBL" id="CAH0382808.1"/>
    </source>
</evidence>
<keyword evidence="2" id="KW-0472">Membrane</keyword>
<feature type="compositionally biased region" description="Polar residues" evidence="1">
    <location>
        <begin position="46"/>
        <end position="58"/>
    </location>
</feature>
<feature type="compositionally biased region" description="Basic and acidic residues" evidence="1">
    <location>
        <begin position="732"/>
        <end position="753"/>
    </location>
</feature>
<proteinExistence type="predicted"/>
<gene>
    <name evidence="3" type="ORF">BEMITA_LOCUS2307</name>
</gene>
<organism evidence="3 4">
    <name type="scientific">Bemisia tabaci</name>
    <name type="common">Sweetpotato whitefly</name>
    <name type="synonym">Aleurodes tabaci</name>
    <dbReference type="NCBI Taxonomy" id="7038"/>
    <lineage>
        <taxon>Eukaryota</taxon>
        <taxon>Metazoa</taxon>
        <taxon>Ecdysozoa</taxon>
        <taxon>Arthropoda</taxon>
        <taxon>Hexapoda</taxon>
        <taxon>Insecta</taxon>
        <taxon>Pterygota</taxon>
        <taxon>Neoptera</taxon>
        <taxon>Paraneoptera</taxon>
        <taxon>Hemiptera</taxon>
        <taxon>Sternorrhyncha</taxon>
        <taxon>Aleyrodoidea</taxon>
        <taxon>Aleyrodidae</taxon>
        <taxon>Aleyrodinae</taxon>
        <taxon>Bemisia</taxon>
    </lineage>
</organism>
<protein>
    <submittedName>
        <fullName evidence="3">Uncharacterized protein</fullName>
    </submittedName>
</protein>
<sequence>MEKRSAPRVSRKKESKCEGKEFLYDTRKSLQVMKKKQDGKLKEGSGTLNKPCTSSEGASDSEPECSDYVDVSKEWGTDREREIYEYASDVESLVQASEEKTTESYQSSVSSSRCGGKICVCTKKSRLQMSCRSSKKRKKPKKYFEERVNKVNKKSARQGNYFGIQWIDPLKKIRQVYLGRVNLAEDPVVDLMIMRRIQVLLKKDMYIMKVMDPLGCVTFSKERYVMYQKAEAIAKKAKKCVVLHLDSTGNVVKKAVKGEKAIYLYALEYKLNVGERLKKQEKIIAPLTESVSSEHGVAAISDWLLDFQSEIKVIFEAFFTILTKKYSHPSVTKAMKLLDEKFEEDAAMFSDLTDEMLNDEDSEDSGALQAEDLVISKVKYENNKFYMDMSKLYEEIKDKSDSVDFSLMAKDTIEVENNFYTRGFADFVLKYWVRLLPLWSGLFTPPGVRRFSNDPAENFFEQTKIVILDKMGPFRVNQFDRKENKWVKHLHTRVDLRIRSRRMVRGNVEDTSGKVSKRKDDREQEKDVEGSEDAEKVSKCNAPKAKNDEDYETETIEISDGEGDDCRALEEYDEFWSDKGQVKPPSWKGPVTGEAVKAALKSRQVLPKLWTLIQFDNGDYDAVSNSWLQKDNTECRLKRREPPEWYAGAKRDALKEELRYVKPIICRTAKTLAADPEFTSNKNTMEVYSMSTYQQMRSEVRRMFDLHPNPMIDLICLQRYLMEKYGKATDKKSAKKQIKENKAPTCEKKDETGTKTSHATDAGKAKELEEWEYCKCAFLFSVSSPLKVITLCEHRRTLYSLKKKALKGKRNIKGLTVYLDATGSTVNKIPPRVKDIYVYYVMLCYVIMLYVIYVYYVYSLVIAFEPFKPDEKASIVSLSEFYSCDQHVDNIEGWLRELNRYFVENGKKPLAKYIIVDKSAALMQASCQAMNKVPLDVYLKTCYNIITSNGTDEKLEATRKSKPDMFIILVYSSIKGSCTDALAQKEQWEKIRSLLRLEHLNEIERDEVIKLVYEFQDVFWLEGEELSKTNLMQFTIPLQPGTALINLTLSHP</sequence>
<reference evidence="3" key="1">
    <citation type="submission" date="2021-12" db="EMBL/GenBank/DDBJ databases">
        <authorList>
            <person name="King R."/>
        </authorList>
    </citation>
    <scope>NUCLEOTIDE SEQUENCE</scope>
</reference>
<dbReference type="EMBL" id="OU963871">
    <property type="protein sequence ID" value="CAH0382808.1"/>
    <property type="molecule type" value="Genomic_DNA"/>
</dbReference>
<dbReference type="AlphaFoldDB" id="A0A9P0A2V4"/>
<keyword evidence="2" id="KW-0812">Transmembrane</keyword>
<feature type="transmembrane region" description="Helical" evidence="2">
    <location>
        <begin position="837"/>
        <end position="858"/>
    </location>
</feature>
<feature type="region of interest" description="Disordered" evidence="1">
    <location>
        <begin position="732"/>
        <end position="758"/>
    </location>
</feature>